<dbReference type="GO" id="GO:0006071">
    <property type="term" value="P:glycerol metabolic process"/>
    <property type="evidence" value="ECO:0007669"/>
    <property type="project" value="TreeGrafter"/>
</dbReference>
<dbReference type="Gene3D" id="3.30.420.40">
    <property type="match status" value="2"/>
</dbReference>
<evidence type="ECO:0000313" key="7">
    <source>
        <dbReference type="Proteomes" id="UP000239590"/>
    </source>
</evidence>
<evidence type="ECO:0000256" key="1">
    <source>
        <dbReference type="ARBA" id="ARBA00009156"/>
    </source>
</evidence>
<dbReference type="InterPro" id="IPR043129">
    <property type="entry name" value="ATPase_NBD"/>
</dbReference>
<dbReference type="Pfam" id="PF00370">
    <property type="entry name" value="FGGY_N"/>
    <property type="match status" value="1"/>
</dbReference>
<evidence type="ECO:0000259" key="4">
    <source>
        <dbReference type="Pfam" id="PF00370"/>
    </source>
</evidence>
<dbReference type="EMBL" id="PTRA01000001">
    <property type="protein sequence ID" value="PQA58723.1"/>
    <property type="molecule type" value="Genomic_DNA"/>
</dbReference>
<dbReference type="GO" id="GO:0004370">
    <property type="term" value="F:glycerol kinase activity"/>
    <property type="evidence" value="ECO:0007669"/>
    <property type="project" value="TreeGrafter"/>
</dbReference>
<dbReference type="PANTHER" id="PTHR10196:SF93">
    <property type="entry name" value="L-RHAMNULOKINASE"/>
    <property type="match status" value="1"/>
</dbReference>
<dbReference type="RefSeq" id="WP_104709910.1">
    <property type="nucleotide sequence ID" value="NZ_PTRA01000001.1"/>
</dbReference>
<sequence length="461" mass="52365">MSIPCVAIFDIGKTNKKLLLFDQDYQIVYQKQTPFEEIPDDDGFHGDDLQLLSNWLIDSLAEVLNEGRFDVRALNFSAYGASFVHINADGKPITPLYNYLKTFPLELQQRFNDHYGPGLEWSARTASPVLGMLNSGMQLYWLKYEKSELYWQIEHSLHLPQYASYLFTKRPVSEITSVGCHTGLWDFTQRKYHRWVFEEGFHSLGQMVLPSFVTSPAVEKDDMQVGVGIHDSSAALVPYLRAFGQEPFLLISTGTWCITMNPFSDEPLTISELRQDCLSYLTFRGDPVKASRLFAGNEHERAVKHLADYFQTDLSQYQRVSYDEAILLSLRSRFTQASSDSVRLGSLEDSTFSERNLNEFSSYEEAYHQLIMDLMAQQIASVKLAKGNTAIRRIFVDGGFSRNEIYLNLLAQAFPECEVLASEIAQASALGAALVIEDAWNKEKPFDGSLFTLKKTVCTEL</sequence>
<dbReference type="GO" id="GO:0019301">
    <property type="term" value="P:rhamnose catabolic process"/>
    <property type="evidence" value="ECO:0007669"/>
    <property type="project" value="TreeGrafter"/>
</dbReference>
<gene>
    <name evidence="6" type="ORF">C5O19_03395</name>
</gene>
<dbReference type="OrthoDB" id="9786272at2"/>
<protein>
    <submittedName>
        <fullName evidence="6">Carbohydrate kinase</fullName>
    </submittedName>
</protein>
<dbReference type="CDD" id="cd07772">
    <property type="entry name" value="ASKHA_NBD_FGGY_NaCK-like"/>
    <property type="match status" value="1"/>
</dbReference>
<name>A0A2S7ILU2_9BACT</name>
<reference evidence="7" key="1">
    <citation type="submission" date="2018-02" db="EMBL/GenBank/DDBJ databases">
        <title>Genome sequencing of Solimonas sp. HR-BB.</title>
        <authorList>
            <person name="Lee Y."/>
            <person name="Jeon C.O."/>
        </authorList>
    </citation>
    <scope>NUCLEOTIDE SEQUENCE [LARGE SCALE GENOMIC DNA]</scope>
    <source>
        <strain evidence="7">HR-U</strain>
    </source>
</reference>
<evidence type="ECO:0000259" key="5">
    <source>
        <dbReference type="Pfam" id="PF21546"/>
    </source>
</evidence>
<keyword evidence="7" id="KW-1185">Reference proteome</keyword>
<feature type="domain" description="Carbohydrate kinase FGGY N-terminal" evidence="4">
    <location>
        <begin position="7"/>
        <end position="198"/>
    </location>
</feature>
<dbReference type="Pfam" id="PF21546">
    <property type="entry name" value="FGGY_C_2"/>
    <property type="match status" value="1"/>
</dbReference>
<keyword evidence="2" id="KW-0808">Transferase</keyword>
<dbReference type="AlphaFoldDB" id="A0A2S7ILU2"/>
<dbReference type="InterPro" id="IPR049382">
    <property type="entry name" value="FGGY_C_2"/>
</dbReference>
<feature type="domain" description="Carbohydrate kinase FGGY C-terminal" evidence="5">
    <location>
        <begin position="245"/>
        <end position="437"/>
    </location>
</feature>
<proteinExistence type="inferred from homology"/>
<keyword evidence="3 6" id="KW-0418">Kinase</keyword>
<dbReference type="Proteomes" id="UP000239590">
    <property type="component" value="Unassembled WGS sequence"/>
</dbReference>
<dbReference type="InterPro" id="IPR018484">
    <property type="entry name" value="FGGY_N"/>
</dbReference>
<organism evidence="6 7">
    <name type="scientific">Siphonobacter curvatus</name>
    <dbReference type="NCBI Taxonomy" id="2094562"/>
    <lineage>
        <taxon>Bacteria</taxon>
        <taxon>Pseudomonadati</taxon>
        <taxon>Bacteroidota</taxon>
        <taxon>Cytophagia</taxon>
        <taxon>Cytophagales</taxon>
        <taxon>Cytophagaceae</taxon>
        <taxon>Siphonobacter</taxon>
    </lineage>
</organism>
<comment type="caution">
    <text evidence="6">The sequence shown here is derived from an EMBL/GenBank/DDBJ whole genome shotgun (WGS) entry which is preliminary data.</text>
</comment>
<dbReference type="GO" id="GO:0005829">
    <property type="term" value="C:cytosol"/>
    <property type="evidence" value="ECO:0007669"/>
    <property type="project" value="TreeGrafter"/>
</dbReference>
<evidence type="ECO:0000256" key="2">
    <source>
        <dbReference type="ARBA" id="ARBA00022679"/>
    </source>
</evidence>
<accession>A0A2S7ILU2</accession>
<evidence type="ECO:0000256" key="3">
    <source>
        <dbReference type="ARBA" id="ARBA00022777"/>
    </source>
</evidence>
<dbReference type="SUPFAM" id="SSF53067">
    <property type="entry name" value="Actin-like ATPase domain"/>
    <property type="match status" value="2"/>
</dbReference>
<comment type="similarity">
    <text evidence="1">Belongs to the FGGY kinase family.</text>
</comment>
<dbReference type="PANTHER" id="PTHR10196">
    <property type="entry name" value="SUGAR KINASE"/>
    <property type="match status" value="1"/>
</dbReference>
<evidence type="ECO:0000313" key="6">
    <source>
        <dbReference type="EMBL" id="PQA58723.1"/>
    </source>
</evidence>